<comment type="caution">
    <text evidence="7">The sequence shown here is derived from an EMBL/GenBank/DDBJ whole genome shotgun (WGS) entry which is preliminary data.</text>
</comment>
<accession>A0ABR9V721</accession>
<dbReference type="SUPFAM" id="SSF52540">
    <property type="entry name" value="P-loop containing nucleoside triphosphate hydrolases"/>
    <property type="match status" value="1"/>
</dbReference>
<evidence type="ECO:0000256" key="2">
    <source>
        <dbReference type="ARBA" id="ARBA00022573"/>
    </source>
</evidence>
<evidence type="ECO:0000313" key="8">
    <source>
        <dbReference type="Proteomes" id="UP000654604"/>
    </source>
</evidence>
<dbReference type="PANTHER" id="PTHR21343:SF1">
    <property type="entry name" value="COBYRIC ACID SYNTHASE"/>
    <property type="match status" value="1"/>
</dbReference>
<keyword evidence="3 4" id="KW-0315">Glutamine amidotransferase</keyword>
<dbReference type="PANTHER" id="PTHR21343">
    <property type="entry name" value="DETHIOBIOTIN SYNTHETASE"/>
    <property type="match status" value="1"/>
</dbReference>
<comment type="function">
    <text evidence="4">Catalyzes amidations at positions B, D, E, and G on adenosylcobyrinic A,C-diamide. NH(2) groups are provided by glutamine, and one molecule of ATP is hydrogenolyzed for each amidation.</text>
</comment>
<comment type="pathway">
    <text evidence="1 4">Cofactor biosynthesis; adenosylcobalamin biosynthesis.</text>
</comment>
<sequence length="493" mass="55588">MKAIMVVGTTSHAGKSTLIIALSRLLWRKGWLVSPFQGQNIGLDHYLTSTGGEISYAQAFQAWAAKTTPRVEMNPVLIKPQKDQLSQVFFQGHLVGTTRGKEYDEKYLEQSWEIIKESLVTLGQEFNLIICEGVGSPAEINRKHQDLANMRIATHLNADTILVADIERGGVFAHIVGTLALLEPQERALVKGIIINKFRGDKSTLEDDIKWLQEYTGIPVLGVVPWFNSDLFSANSFRFSKYDHSKTSHNLHIKIIKLPRVYNFTDFDPLEGEDHVFIEYIEPHQDIGFPDAVIIPGTKNTMADLMVLEKTGMKEKIQEYESGGGTVFGICGGYQMLGHKIIDGDNIEGVCSEIEGIDLLPIQTTLKPEKITRQREISANYPQSGFPVDGYEIHQGYTELVTPLVKKRKIKYMALFDDASLGLVNGNLSVWGCYLHGIFDNGAWRRSWLNHLRHKRGLPSLPTGISNYRQHREDLIDALANYMEKYLDLSSFY</sequence>
<comment type="similarity">
    <text evidence="4">Belongs to the CobB/CobQ family. CobQ subfamily.</text>
</comment>
<evidence type="ECO:0000259" key="6">
    <source>
        <dbReference type="Pfam" id="PF07685"/>
    </source>
</evidence>
<dbReference type="EMBL" id="JADEWC010000041">
    <property type="protein sequence ID" value="MBE9223685.1"/>
    <property type="molecule type" value="Genomic_DNA"/>
</dbReference>
<dbReference type="InterPro" id="IPR002586">
    <property type="entry name" value="CobQ/CobB/MinD/ParA_Nub-bd_dom"/>
</dbReference>
<dbReference type="Proteomes" id="UP000654604">
    <property type="component" value="Unassembled WGS sequence"/>
</dbReference>
<dbReference type="HAMAP" id="MF_00028">
    <property type="entry name" value="CobQ"/>
    <property type="match status" value="1"/>
</dbReference>
<gene>
    <name evidence="4 7" type="primary">cobQ</name>
    <name evidence="7" type="ORF">IQ215_13355</name>
</gene>
<dbReference type="Pfam" id="PF01656">
    <property type="entry name" value="CbiA"/>
    <property type="match status" value="1"/>
</dbReference>
<dbReference type="PROSITE" id="PS51274">
    <property type="entry name" value="GATASE_COBBQ"/>
    <property type="match status" value="1"/>
</dbReference>
<dbReference type="NCBIfam" id="NF001989">
    <property type="entry name" value="PRK00784.1"/>
    <property type="match status" value="1"/>
</dbReference>
<organism evidence="7 8">
    <name type="scientific">Cyanobacterium stanieri LEGE 03274</name>
    <dbReference type="NCBI Taxonomy" id="1828756"/>
    <lineage>
        <taxon>Bacteria</taxon>
        <taxon>Bacillati</taxon>
        <taxon>Cyanobacteriota</taxon>
        <taxon>Cyanophyceae</taxon>
        <taxon>Oscillatoriophycideae</taxon>
        <taxon>Chroococcales</taxon>
        <taxon>Geminocystaceae</taxon>
        <taxon>Cyanobacterium</taxon>
    </lineage>
</organism>
<evidence type="ECO:0000259" key="5">
    <source>
        <dbReference type="Pfam" id="PF01656"/>
    </source>
</evidence>
<evidence type="ECO:0000256" key="4">
    <source>
        <dbReference type="HAMAP-Rule" id="MF_00028"/>
    </source>
</evidence>
<dbReference type="InterPro" id="IPR029062">
    <property type="entry name" value="Class_I_gatase-like"/>
</dbReference>
<keyword evidence="8" id="KW-1185">Reference proteome</keyword>
<dbReference type="Gene3D" id="3.40.50.300">
    <property type="entry name" value="P-loop containing nucleotide triphosphate hydrolases"/>
    <property type="match status" value="1"/>
</dbReference>
<keyword evidence="2 4" id="KW-0169">Cobalamin biosynthesis</keyword>
<dbReference type="InterPro" id="IPR033949">
    <property type="entry name" value="CobQ_GATase1"/>
</dbReference>
<dbReference type="InterPro" id="IPR011698">
    <property type="entry name" value="GATase_3"/>
</dbReference>
<protein>
    <recommendedName>
        <fullName evidence="4">Cobyric acid synthase</fullName>
    </recommendedName>
</protein>
<name>A0ABR9V721_9CHRO</name>
<evidence type="ECO:0000313" key="7">
    <source>
        <dbReference type="EMBL" id="MBE9223685.1"/>
    </source>
</evidence>
<feature type="active site" description="Nucleophile" evidence="4">
    <location>
        <position position="331"/>
    </location>
</feature>
<feature type="domain" description="CobQ/CobB/MinD/ParA nucleotide binding" evidence="5">
    <location>
        <begin position="4"/>
        <end position="227"/>
    </location>
</feature>
<evidence type="ECO:0000256" key="3">
    <source>
        <dbReference type="ARBA" id="ARBA00022962"/>
    </source>
</evidence>
<dbReference type="RefSeq" id="WP_193801909.1">
    <property type="nucleotide sequence ID" value="NZ_JADEWC010000041.1"/>
</dbReference>
<dbReference type="Gene3D" id="3.40.50.880">
    <property type="match status" value="1"/>
</dbReference>
<dbReference type="CDD" id="cd05389">
    <property type="entry name" value="CobQ_N"/>
    <property type="match status" value="1"/>
</dbReference>
<feature type="active site" evidence="4">
    <location>
        <position position="436"/>
    </location>
</feature>
<dbReference type="SUPFAM" id="SSF52317">
    <property type="entry name" value="Class I glutamine amidotransferase-like"/>
    <property type="match status" value="1"/>
</dbReference>
<dbReference type="NCBIfam" id="TIGR00313">
    <property type="entry name" value="cobQ"/>
    <property type="match status" value="1"/>
</dbReference>
<dbReference type="CDD" id="cd01750">
    <property type="entry name" value="GATase1_CobQ"/>
    <property type="match status" value="1"/>
</dbReference>
<dbReference type="InterPro" id="IPR047045">
    <property type="entry name" value="CobQ_N"/>
</dbReference>
<reference evidence="7 8" key="1">
    <citation type="submission" date="2020-10" db="EMBL/GenBank/DDBJ databases">
        <authorList>
            <person name="Castelo-Branco R."/>
            <person name="Eusebio N."/>
            <person name="Adriana R."/>
            <person name="Vieira A."/>
            <person name="Brugerolle De Fraissinette N."/>
            <person name="Rezende De Castro R."/>
            <person name="Schneider M.P."/>
            <person name="Vasconcelos V."/>
            <person name="Leao P.N."/>
        </authorList>
    </citation>
    <scope>NUCLEOTIDE SEQUENCE [LARGE SCALE GENOMIC DNA]</scope>
    <source>
        <strain evidence="7 8">LEGE 03274</strain>
    </source>
</reference>
<feature type="domain" description="CobB/CobQ-like glutamine amidotransferase" evidence="6">
    <location>
        <begin position="253"/>
        <end position="443"/>
    </location>
</feature>
<dbReference type="Pfam" id="PF07685">
    <property type="entry name" value="GATase_3"/>
    <property type="match status" value="1"/>
</dbReference>
<dbReference type="InterPro" id="IPR004459">
    <property type="entry name" value="CobQ_synth"/>
</dbReference>
<proteinExistence type="inferred from homology"/>
<dbReference type="InterPro" id="IPR027417">
    <property type="entry name" value="P-loop_NTPase"/>
</dbReference>
<evidence type="ECO:0000256" key="1">
    <source>
        <dbReference type="ARBA" id="ARBA00004953"/>
    </source>
</evidence>